<dbReference type="EnsemblBacteria" id="CAC49622">
    <property type="protein sequence ID" value="CAC49622"/>
    <property type="gene ID" value="SM_b21396"/>
</dbReference>
<organism evidence="1 2">
    <name type="scientific">Rhizobium meliloti (strain 1021)</name>
    <name type="common">Ensifer meliloti</name>
    <name type="synonym">Sinorhizobium meliloti</name>
    <dbReference type="NCBI Taxonomy" id="266834"/>
    <lineage>
        <taxon>Bacteria</taxon>
        <taxon>Pseudomonadati</taxon>
        <taxon>Pseudomonadota</taxon>
        <taxon>Alphaproteobacteria</taxon>
        <taxon>Hyphomicrobiales</taxon>
        <taxon>Rhizobiaceae</taxon>
        <taxon>Sinorhizobium/Ensifer group</taxon>
        <taxon>Sinorhizobium</taxon>
    </lineage>
</organism>
<dbReference type="Proteomes" id="UP000001976">
    <property type="component" value="Plasmid pSymB"/>
</dbReference>
<dbReference type="SMR" id="Q92UB4"/>
<reference evidence="1 2" key="1">
    <citation type="journal article" date="2001" name="Proc. Natl. Acad. Sci. U.S.A.">
        <title>The complete sequence of the 1,683-kb pSymB megaplasmid from the N2-fixing endosymbiont Sinorhizobium meliloti.</title>
        <authorList>
            <person name="Finan T.M."/>
            <person name="Weidner S."/>
            <person name="Wong K."/>
            <person name="Buhrmester J."/>
            <person name="Chain P."/>
            <person name="Vorholter F.J."/>
            <person name="Hernandez-Lucas I."/>
            <person name="Becker A."/>
            <person name="Cowie A."/>
            <person name="Gouzy J."/>
            <person name="Golding B."/>
            <person name="Puhler A."/>
        </authorList>
    </citation>
    <scope>NUCLEOTIDE SEQUENCE [LARGE SCALE GENOMIC DNA]</scope>
    <source>
        <strain evidence="1 2">1021</strain>
        <plasmid evidence="2">Plasmid pSymB</plasmid>
    </source>
</reference>
<name>Q92UB4_RHIME</name>
<dbReference type="PIR" id="F95994">
    <property type="entry name" value="F95994"/>
</dbReference>
<protein>
    <submittedName>
        <fullName evidence="1">Uncharacterized protein</fullName>
    </submittedName>
</protein>
<dbReference type="KEGG" id="sme:SM_b21396"/>
<dbReference type="OrthoDB" id="8283473at2"/>
<accession>Q92UB4</accession>
<reference evidence="2" key="2">
    <citation type="journal article" date="2001" name="Science">
        <title>The composite genome of the legume symbiont Sinorhizobium meliloti.</title>
        <authorList>
            <person name="Galibert F."/>
            <person name="Finan T.M."/>
            <person name="Long S.R."/>
            <person name="Puehler A."/>
            <person name="Abola P."/>
            <person name="Ampe F."/>
            <person name="Barloy-Hubler F."/>
            <person name="Barnett M.J."/>
            <person name="Becker A."/>
            <person name="Boistard P."/>
            <person name="Bothe G."/>
            <person name="Boutry M."/>
            <person name="Bowser L."/>
            <person name="Buhrmester J."/>
            <person name="Cadieu E."/>
            <person name="Capela D."/>
            <person name="Chain P."/>
            <person name="Cowie A."/>
            <person name="Davis R.W."/>
            <person name="Dreano S."/>
            <person name="Federspiel N.A."/>
            <person name="Fisher R.F."/>
            <person name="Gloux S."/>
            <person name="Godrie T."/>
            <person name="Goffeau A."/>
            <person name="Golding B."/>
            <person name="Gouzy J."/>
            <person name="Gurjal M."/>
            <person name="Hernandez-Lucas I."/>
            <person name="Hong A."/>
            <person name="Huizar L."/>
            <person name="Hyman R.W."/>
            <person name="Jones T."/>
            <person name="Kahn D."/>
            <person name="Kahn M.L."/>
            <person name="Kalman S."/>
            <person name="Keating D.H."/>
            <person name="Kiss E."/>
            <person name="Komp C."/>
            <person name="Lelaure V."/>
            <person name="Masuy D."/>
            <person name="Palm C."/>
            <person name="Peck M.C."/>
            <person name="Pohl T.M."/>
            <person name="Portetelle D."/>
            <person name="Purnelle B."/>
            <person name="Ramsperger U."/>
            <person name="Surzycki R."/>
            <person name="Thebault P."/>
            <person name="Vandenbol M."/>
            <person name="Vorhoelter F.J."/>
            <person name="Weidner S."/>
            <person name="Wells D.H."/>
            <person name="Wong K."/>
            <person name="Yeh K.-C."/>
            <person name="Batut J."/>
        </authorList>
    </citation>
    <scope>NUCLEOTIDE SEQUENCE [LARGE SCALE GENOMIC DNA]</scope>
    <source>
        <strain evidence="2">1021</strain>
        <plasmid evidence="2">Plasmid pSymB</plasmid>
    </source>
</reference>
<keyword evidence="1" id="KW-0614">Plasmid</keyword>
<dbReference type="PATRIC" id="fig|266834.11.peg.6142"/>
<dbReference type="HOGENOM" id="CLU_147395_0_0_5"/>
<evidence type="ECO:0000313" key="1">
    <source>
        <dbReference type="EMBL" id="CAC49622.1"/>
    </source>
</evidence>
<keyword evidence="2" id="KW-1185">Reference proteome</keyword>
<geneLocation type="plasmid" evidence="1 2">
    <name>pSymB</name>
</geneLocation>
<evidence type="ECO:0000313" key="2">
    <source>
        <dbReference type="Proteomes" id="UP000001976"/>
    </source>
</evidence>
<dbReference type="AlphaFoldDB" id="Q92UB4"/>
<dbReference type="EMBL" id="AL591985">
    <property type="protein sequence ID" value="CAC49622.1"/>
    <property type="molecule type" value="Genomic_DNA"/>
</dbReference>
<proteinExistence type="predicted"/>
<sequence>MSSRATGRVSRAIMVSSLVLVIKADEWDRPPWTLRRGLPMKNSGNDAGHPDESDLLDAQMNSGISLIRAGRARLRLAVPRYRDKIPSTHKLAFQSLRRVYEVTALMVDELRKEVPCREELLAEYEEICRGIEADAVAMLEGETSDRWC</sequence>
<gene>
    <name evidence="1" type="ORF">SM_b21396</name>
</gene>